<dbReference type="RefSeq" id="WP_114809475.1">
    <property type="nucleotide sequence ID" value="NZ_CP139965.1"/>
</dbReference>
<dbReference type="InterPro" id="IPR051462">
    <property type="entry name" value="CBS_domain-containing"/>
</dbReference>
<dbReference type="InterPro" id="IPR000644">
    <property type="entry name" value="CBS_dom"/>
</dbReference>
<dbReference type="Pfam" id="PF00571">
    <property type="entry name" value="CBS"/>
    <property type="match status" value="2"/>
</dbReference>
<accession>A0ABZ0WHS0</accession>
<evidence type="ECO:0000313" key="5">
    <source>
        <dbReference type="Proteomes" id="UP001325479"/>
    </source>
</evidence>
<evidence type="ECO:0000256" key="1">
    <source>
        <dbReference type="ARBA" id="ARBA00022737"/>
    </source>
</evidence>
<dbReference type="CDD" id="cd04622">
    <property type="entry name" value="CBS_pair_HRP1_like"/>
    <property type="match status" value="1"/>
</dbReference>
<keyword evidence="1" id="KW-0677">Repeat</keyword>
<dbReference type="SMART" id="SM00116">
    <property type="entry name" value="CBS"/>
    <property type="match status" value="2"/>
</dbReference>
<keyword evidence="2" id="KW-0129">CBS domain</keyword>
<dbReference type="PANTHER" id="PTHR48108:SF34">
    <property type="entry name" value="CBS DOMAIN-CONTAINING PROTEIN YHCV"/>
    <property type="match status" value="1"/>
</dbReference>
<dbReference type="InterPro" id="IPR046342">
    <property type="entry name" value="CBS_dom_sf"/>
</dbReference>
<feature type="domain" description="CBS" evidence="3">
    <location>
        <begin position="72"/>
        <end position="129"/>
    </location>
</feature>
<proteinExistence type="predicted"/>
<dbReference type="EMBL" id="CP139965">
    <property type="protein sequence ID" value="WQD76920.1"/>
    <property type="molecule type" value="Genomic_DNA"/>
</dbReference>
<reference evidence="4 5" key="1">
    <citation type="submission" date="2023-12" db="EMBL/GenBank/DDBJ databases">
        <title>Genome sequencing and assembly of bacterial species from a model synthetic community.</title>
        <authorList>
            <person name="Hogle S.L."/>
        </authorList>
    </citation>
    <scope>NUCLEOTIDE SEQUENCE [LARGE SCALE GENOMIC DNA]</scope>
    <source>
        <strain evidence="4 5">HAMBI 2494</strain>
    </source>
</reference>
<protein>
    <submittedName>
        <fullName evidence="4">CBS domain-containing protein</fullName>
    </submittedName>
</protein>
<evidence type="ECO:0000259" key="3">
    <source>
        <dbReference type="PROSITE" id="PS51371"/>
    </source>
</evidence>
<sequence length="141" mass="15016">MTTASQCMTRDAITVGASDTIRQAAMMMADLKVGSLPVCDGQKLIGTVTDRDIAVRAVAEGIEPTAPVREIASQPLQWCYEDDDIEDVKHKMADAQIRRVPVLDREKRLVGIVALGDVASGDGANAGATLKAVSQPARPDR</sequence>
<organism evidence="4 5">
    <name type="scientific">Paraburkholderia kururiensis</name>
    <dbReference type="NCBI Taxonomy" id="984307"/>
    <lineage>
        <taxon>Bacteria</taxon>
        <taxon>Pseudomonadati</taxon>
        <taxon>Pseudomonadota</taxon>
        <taxon>Betaproteobacteria</taxon>
        <taxon>Burkholderiales</taxon>
        <taxon>Burkholderiaceae</taxon>
        <taxon>Paraburkholderia</taxon>
    </lineage>
</organism>
<dbReference type="PROSITE" id="PS51371">
    <property type="entry name" value="CBS"/>
    <property type="match status" value="2"/>
</dbReference>
<dbReference type="Gene3D" id="3.10.580.10">
    <property type="entry name" value="CBS-domain"/>
    <property type="match status" value="1"/>
</dbReference>
<dbReference type="Proteomes" id="UP001325479">
    <property type="component" value="Chromosome"/>
</dbReference>
<keyword evidence="5" id="KW-1185">Reference proteome</keyword>
<dbReference type="PANTHER" id="PTHR48108">
    <property type="entry name" value="CBS DOMAIN-CONTAINING PROTEIN CBSX2, CHLOROPLASTIC"/>
    <property type="match status" value="1"/>
</dbReference>
<evidence type="ECO:0000313" key="4">
    <source>
        <dbReference type="EMBL" id="WQD76920.1"/>
    </source>
</evidence>
<feature type="domain" description="CBS" evidence="3">
    <location>
        <begin position="8"/>
        <end position="65"/>
    </location>
</feature>
<gene>
    <name evidence="4" type="ORF">U0042_23005</name>
</gene>
<evidence type="ECO:0000256" key="2">
    <source>
        <dbReference type="PROSITE-ProRule" id="PRU00703"/>
    </source>
</evidence>
<dbReference type="SUPFAM" id="SSF54631">
    <property type="entry name" value="CBS-domain pair"/>
    <property type="match status" value="1"/>
</dbReference>
<name>A0ABZ0WHS0_9BURK</name>